<evidence type="ECO:0000313" key="2">
    <source>
        <dbReference type="EMBL" id="EYB92589.1"/>
    </source>
</evidence>
<sequence length="164" mass="18753">MNIRSIEPPLFKGSTHGKITLEILEYSGIKNSVMSSRAGLQKTSKRLAPPRSSVLKRRRMEEEAPLVEELQDGPPTSDEEEECPVAIGTPDRSCVMCIYERRKYSTYSVGQDDTLFCRLLNRRVDPSRLADRHWRSCGNCVVFSQPRENHTSDSLRRVPGHHHF</sequence>
<reference evidence="3" key="1">
    <citation type="journal article" date="2015" name="Nat. Genet.">
        <title>The genome and transcriptome of the zoonotic hookworm Ancylostoma ceylanicum identify infection-specific gene families.</title>
        <authorList>
            <person name="Schwarz E.M."/>
            <person name="Hu Y."/>
            <person name="Antoshechkin I."/>
            <person name="Miller M.M."/>
            <person name="Sternberg P.W."/>
            <person name="Aroian R.V."/>
        </authorList>
    </citation>
    <scope>NUCLEOTIDE SEQUENCE</scope>
    <source>
        <strain evidence="3">HY135</strain>
    </source>
</reference>
<dbReference type="EMBL" id="JARK01001528">
    <property type="protein sequence ID" value="EYB92589.1"/>
    <property type="molecule type" value="Genomic_DNA"/>
</dbReference>
<dbReference type="AlphaFoldDB" id="A0A016SQL8"/>
<proteinExistence type="predicted"/>
<gene>
    <name evidence="2" type="primary">Acey_s0192.g1362</name>
    <name evidence="2" type="ORF">Y032_0192g1362</name>
</gene>
<dbReference type="OrthoDB" id="10446230at2759"/>
<organism evidence="2 3">
    <name type="scientific">Ancylostoma ceylanicum</name>
    <dbReference type="NCBI Taxonomy" id="53326"/>
    <lineage>
        <taxon>Eukaryota</taxon>
        <taxon>Metazoa</taxon>
        <taxon>Ecdysozoa</taxon>
        <taxon>Nematoda</taxon>
        <taxon>Chromadorea</taxon>
        <taxon>Rhabditida</taxon>
        <taxon>Rhabditina</taxon>
        <taxon>Rhabditomorpha</taxon>
        <taxon>Strongyloidea</taxon>
        <taxon>Ancylostomatidae</taxon>
        <taxon>Ancylostomatinae</taxon>
        <taxon>Ancylostoma</taxon>
    </lineage>
</organism>
<keyword evidence="3" id="KW-1185">Reference proteome</keyword>
<protein>
    <submittedName>
        <fullName evidence="2">Uncharacterized protein</fullName>
    </submittedName>
</protein>
<accession>A0A016SQL8</accession>
<feature type="compositionally biased region" description="Acidic residues" evidence="1">
    <location>
        <begin position="63"/>
        <end position="83"/>
    </location>
</feature>
<dbReference type="Proteomes" id="UP000024635">
    <property type="component" value="Unassembled WGS sequence"/>
</dbReference>
<name>A0A016SQL8_9BILA</name>
<evidence type="ECO:0000313" key="3">
    <source>
        <dbReference type="Proteomes" id="UP000024635"/>
    </source>
</evidence>
<comment type="caution">
    <text evidence="2">The sequence shown here is derived from an EMBL/GenBank/DDBJ whole genome shotgun (WGS) entry which is preliminary data.</text>
</comment>
<evidence type="ECO:0000256" key="1">
    <source>
        <dbReference type="SAM" id="MobiDB-lite"/>
    </source>
</evidence>
<feature type="region of interest" description="Disordered" evidence="1">
    <location>
        <begin position="37"/>
        <end position="83"/>
    </location>
</feature>